<dbReference type="PANTHER" id="PTHR31315:SF1">
    <property type="entry name" value="PROTEIN SIP5"/>
    <property type="match status" value="1"/>
</dbReference>
<feature type="region of interest" description="Disordered" evidence="2">
    <location>
        <begin position="145"/>
        <end position="197"/>
    </location>
</feature>
<dbReference type="InterPro" id="IPR001841">
    <property type="entry name" value="Znf_RING"/>
</dbReference>
<protein>
    <submittedName>
        <fullName evidence="5">E3 ubiquitin-protein ligase DA2L isoform X1</fullName>
    </submittedName>
</protein>
<keyword evidence="4" id="KW-1185">Reference proteome</keyword>
<feature type="region of interest" description="Disordered" evidence="2">
    <location>
        <begin position="225"/>
        <end position="257"/>
    </location>
</feature>
<gene>
    <name evidence="5" type="primary">LOC108850292</name>
</gene>
<dbReference type="SUPFAM" id="SSF57850">
    <property type="entry name" value="RING/U-box"/>
    <property type="match status" value="1"/>
</dbReference>
<organism evidence="4 5">
    <name type="scientific">Raphanus sativus</name>
    <name type="common">Radish</name>
    <name type="synonym">Raphanus raphanistrum var. sativus</name>
    <dbReference type="NCBI Taxonomy" id="3726"/>
    <lineage>
        <taxon>Eukaryota</taxon>
        <taxon>Viridiplantae</taxon>
        <taxon>Streptophyta</taxon>
        <taxon>Embryophyta</taxon>
        <taxon>Tracheophyta</taxon>
        <taxon>Spermatophyta</taxon>
        <taxon>Magnoliopsida</taxon>
        <taxon>eudicotyledons</taxon>
        <taxon>Gunneridae</taxon>
        <taxon>Pentapetalae</taxon>
        <taxon>rosids</taxon>
        <taxon>malvids</taxon>
        <taxon>Brassicales</taxon>
        <taxon>Brassicaceae</taxon>
        <taxon>Brassiceae</taxon>
        <taxon>Raphanus</taxon>
    </lineage>
</organism>
<keyword evidence="1" id="KW-0863">Zinc-finger</keyword>
<dbReference type="PROSITE" id="PS50089">
    <property type="entry name" value="ZF_RING_2"/>
    <property type="match status" value="1"/>
</dbReference>
<feature type="compositionally biased region" description="Basic and acidic residues" evidence="2">
    <location>
        <begin position="319"/>
        <end position="338"/>
    </location>
</feature>
<dbReference type="RefSeq" id="XP_056864515.1">
    <property type="nucleotide sequence ID" value="XM_057008535.1"/>
</dbReference>
<keyword evidence="1" id="KW-0862">Zinc</keyword>
<dbReference type="GO" id="GO:0005737">
    <property type="term" value="C:cytoplasm"/>
    <property type="evidence" value="ECO:0007669"/>
    <property type="project" value="TreeGrafter"/>
</dbReference>
<reference evidence="5" key="2">
    <citation type="submission" date="2025-08" db="UniProtKB">
        <authorList>
            <consortium name="RefSeq"/>
        </authorList>
    </citation>
    <scope>IDENTIFICATION</scope>
    <source>
        <tissue evidence="5">Leaf</tissue>
    </source>
</reference>
<evidence type="ECO:0000313" key="4">
    <source>
        <dbReference type="Proteomes" id="UP000504610"/>
    </source>
</evidence>
<reference evidence="4" key="1">
    <citation type="journal article" date="2019" name="Database">
        <title>The radish genome database (RadishGD): an integrated information resource for radish genomics.</title>
        <authorList>
            <person name="Yu H.J."/>
            <person name="Baek S."/>
            <person name="Lee Y.J."/>
            <person name="Cho A."/>
            <person name="Mun J.H."/>
        </authorList>
    </citation>
    <scope>NUCLEOTIDE SEQUENCE [LARGE SCALE GENOMIC DNA]</scope>
    <source>
        <strain evidence="4">cv. WK10039</strain>
    </source>
</reference>
<dbReference type="OrthoDB" id="21471at2759"/>
<sequence>MGNKLGKKRQVVDERYTKPQQGLLLYMNKDVDFKKLKKLILEAKLAPCYPGAAEDISSLDLEECPICYLYYPSLNRSRCCLKSICTECFLRMKSPSSSQPTKCPYCKTSNYAVEYRGGKTKEEKSIEKIEEQRVIEAKIRIRQKEVEEDEERMQKRLESPSSQTSAVTADTEYGSAAEEDEETVSSQDSCVTSHPRVSRDDEFEYDLEDIMVMEAIWLSVRQEPGNQINTSPDENSEEDNNNVGQSLMPSSSSSPSGGLACAIAVLAERQQMVGESSSNQNVNTLSYNMGPGTCNSSGYNAMEHDSNHHLLEAGINDTTRSDLTDDNGREVSREVSWQ</sequence>
<dbReference type="GO" id="GO:0008270">
    <property type="term" value="F:zinc ion binding"/>
    <property type="evidence" value="ECO:0007669"/>
    <property type="project" value="UniProtKB-KW"/>
</dbReference>
<evidence type="ECO:0000256" key="2">
    <source>
        <dbReference type="SAM" id="MobiDB-lite"/>
    </source>
</evidence>
<evidence type="ECO:0000259" key="3">
    <source>
        <dbReference type="PROSITE" id="PS50089"/>
    </source>
</evidence>
<evidence type="ECO:0000256" key="1">
    <source>
        <dbReference type="PROSITE-ProRule" id="PRU00175"/>
    </source>
</evidence>
<feature type="compositionally biased region" description="Polar residues" evidence="2">
    <location>
        <begin position="159"/>
        <end position="168"/>
    </location>
</feature>
<dbReference type="InterPro" id="IPR039301">
    <property type="entry name" value="Sip5/DA2"/>
</dbReference>
<proteinExistence type="predicted"/>
<accession>A0A9W3DL62</accession>
<feature type="domain" description="RING-type" evidence="3">
    <location>
        <begin position="64"/>
        <end position="107"/>
    </location>
</feature>
<dbReference type="KEGG" id="rsz:108850292"/>
<feature type="compositionally biased region" description="Low complexity" evidence="2">
    <location>
        <begin position="246"/>
        <end position="257"/>
    </location>
</feature>
<keyword evidence="1" id="KW-0479">Metal-binding</keyword>
<dbReference type="Proteomes" id="UP000504610">
    <property type="component" value="Chromosome 1"/>
</dbReference>
<dbReference type="GeneID" id="108850292"/>
<name>A0A9W3DL62_RAPSA</name>
<feature type="region of interest" description="Disordered" evidence="2">
    <location>
        <begin position="317"/>
        <end position="338"/>
    </location>
</feature>
<evidence type="ECO:0000313" key="5">
    <source>
        <dbReference type="RefSeq" id="XP_056864515.1"/>
    </source>
</evidence>
<dbReference type="PANTHER" id="PTHR31315">
    <property type="entry name" value="PROTEIN SIP5"/>
    <property type="match status" value="1"/>
</dbReference>
<dbReference type="AlphaFoldDB" id="A0A9W3DL62"/>